<keyword evidence="2" id="KW-1185">Reference proteome</keyword>
<dbReference type="RefSeq" id="WP_110311807.1">
    <property type="nucleotide sequence ID" value="NZ_QICL01000025.1"/>
</dbReference>
<sequence>MKKEIVIDTNNLYVRTLMKLFNEFMLEEVAGCVFTENRLKNKITQAALIFEDERKQLIAQNRGNLPMFNAVEFSKFNVVFKQ</sequence>
<dbReference type="EMBL" id="QICL01000025">
    <property type="protein sequence ID" value="PXV61182.1"/>
    <property type="molecule type" value="Genomic_DNA"/>
</dbReference>
<comment type="caution">
    <text evidence="1">The sequence shown here is derived from an EMBL/GenBank/DDBJ whole genome shotgun (WGS) entry which is preliminary data.</text>
</comment>
<accession>A0A2V3PJZ1</accession>
<reference evidence="1 2" key="1">
    <citation type="submission" date="2018-03" db="EMBL/GenBank/DDBJ databases">
        <title>Genomic Encyclopedia of Archaeal and Bacterial Type Strains, Phase II (KMG-II): from individual species to whole genera.</title>
        <authorList>
            <person name="Goeker M."/>
        </authorList>
    </citation>
    <scope>NUCLEOTIDE SEQUENCE [LARGE SCALE GENOMIC DNA]</scope>
    <source>
        <strain evidence="1 2">DSM 100214</strain>
    </source>
</reference>
<organism evidence="1 2">
    <name type="scientific">Dysgonomonas alginatilytica</name>
    <dbReference type="NCBI Taxonomy" id="1605892"/>
    <lineage>
        <taxon>Bacteria</taxon>
        <taxon>Pseudomonadati</taxon>
        <taxon>Bacteroidota</taxon>
        <taxon>Bacteroidia</taxon>
        <taxon>Bacteroidales</taxon>
        <taxon>Dysgonomonadaceae</taxon>
        <taxon>Dysgonomonas</taxon>
    </lineage>
</organism>
<dbReference type="AlphaFoldDB" id="A0A2V3PJZ1"/>
<proteinExistence type="predicted"/>
<gene>
    <name evidence="1" type="ORF">CLV62_12515</name>
</gene>
<evidence type="ECO:0000313" key="1">
    <source>
        <dbReference type="EMBL" id="PXV61182.1"/>
    </source>
</evidence>
<evidence type="ECO:0000313" key="2">
    <source>
        <dbReference type="Proteomes" id="UP000247973"/>
    </source>
</evidence>
<name>A0A2V3PJZ1_9BACT</name>
<dbReference type="OrthoDB" id="9898090at2"/>
<dbReference type="Proteomes" id="UP000247973">
    <property type="component" value="Unassembled WGS sequence"/>
</dbReference>
<protein>
    <submittedName>
        <fullName evidence="1">Uncharacterized protein</fullName>
    </submittedName>
</protein>